<proteinExistence type="predicted"/>
<dbReference type="AlphaFoldDB" id="A0A318V7B6"/>
<accession>A0A318V7B6</accession>
<sequence length="67" mass="7321">MKNTQTISELLENVNTAYLTDAEKYEAMARAERAEYIVASLSSAVQAVKKAVLKLKTTFVSSSAQHA</sequence>
<gene>
    <name evidence="1" type="ORF">DFP75_102583</name>
</gene>
<evidence type="ECO:0000313" key="1">
    <source>
        <dbReference type="EMBL" id="PYF83487.1"/>
    </source>
</evidence>
<comment type="caution">
    <text evidence="1">The sequence shown here is derived from an EMBL/GenBank/DDBJ whole genome shotgun (WGS) entry which is preliminary data.</text>
</comment>
<name>A0A318V7B6_9GAMM</name>
<organism evidence="1 2">
    <name type="scientific">Marinomonas alcarazii</name>
    <dbReference type="NCBI Taxonomy" id="491949"/>
    <lineage>
        <taxon>Bacteria</taxon>
        <taxon>Pseudomonadati</taxon>
        <taxon>Pseudomonadota</taxon>
        <taxon>Gammaproteobacteria</taxon>
        <taxon>Oceanospirillales</taxon>
        <taxon>Oceanospirillaceae</taxon>
        <taxon>Marinomonas</taxon>
    </lineage>
</organism>
<dbReference type="NCBIfam" id="NF046098">
    <property type="entry name" value="RSP_7527_fam"/>
    <property type="match status" value="1"/>
</dbReference>
<reference evidence="1 2" key="1">
    <citation type="submission" date="2018-06" db="EMBL/GenBank/DDBJ databases">
        <title>Genomic Encyclopedia of Type Strains, Phase III (KMG-III): the genomes of soil and plant-associated and newly described type strains.</title>
        <authorList>
            <person name="Whitman W."/>
        </authorList>
    </citation>
    <scope>NUCLEOTIDE SEQUENCE [LARGE SCALE GENOMIC DNA]</scope>
    <source>
        <strain evidence="1 2">CECT 7730</strain>
    </source>
</reference>
<evidence type="ECO:0000313" key="2">
    <source>
        <dbReference type="Proteomes" id="UP000247551"/>
    </source>
</evidence>
<dbReference type="RefSeq" id="WP_110573940.1">
    <property type="nucleotide sequence ID" value="NZ_QKLW01000002.1"/>
</dbReference>
<dbReference type="InterPro" id="IPR058227">
    <property type="entry name" value="RSP_7527-like"/>
</dbReference>
<protein>
    <submittedName>
        <fullName evidence="1">Uncharacterized protein</fullName>
    </submittedName>
</protein>
<keyword evidence="2" id="KW-1185">Reference proteome</keyword>
<dbReference type="EMBL" id="QKLW01000002">
    <property type="protein sequence ID" value="PYF83487.1"/>
    <property type="molecule type" value="Genomic_DNA"/>
</dbReference>
<dbReference type="Proteomes" id="UP000247551">
    <property type="component" value="Unassembled WGS sequence"/>
</dbReference>